<evidence type="ECO:0000313" key="1">
    <source>
        <dbReference type="EMBL" id="RPD52383.1"/>
    </source>
</evidence>
<dbReference type="EMBL" id="ML122366">
    <property type="protein sequence ID" value="RPD52383.1"/>
    <property type="molecule type" value="Genomic_DNA"/>
</dbReference>
<gene>
    <name evidence="1" type="ORF">L227DRAFT_617856</name>
</gene>
<reference evidence="1" key="1">
    <citation type="journal article" date="2018" name="Genome Biol. Evol.">
        <title>Genomics and development of Lentinus tigrinus, a white-rot wood-decaying mushroom with dimorphic fruiting bodies.</title>
        <authorList>
            <person name="Wu B."/>
            <person name="Xu Z."/>
            <person name="Knudson A."/>
            <person name="Carlson A."/>
            <person name="Chen N."/>
            <person name="Kovaka S."/>
            <person name="LaButti K."/>
            <person name="Lipzen A."/>
            <person name="Pennachio C."/>
            <person name="Riley R."/>
            <person name="Schakwitz W."/>
            <person name="Umezawa K."/>
            <person name="Ohm R.A."/>
            <person name="Grigoriev I.V."/>
            <person name="Nagy L.G."/>
            <person name="Gibbons J."/>
            <person name="Hibbett D."/>
        </authorList>
    </citation>
    <scope>NUCLEOTIDE SEQUENCE [LARGE SCALE GENOMIC DNA]</scope>
    <source>
        <strain evidence="1">ALCF2SS1-6</strain>
    </source>
</reference>
<name>A0A5C2RLG2_9APHY</name>
<dbReference type="AlphaFoldDB" id="A0A5C2RLG2"/>
<protein>
    <submittedName>
        <fullName evidence="1">Uncharacterized protein</fullName>
    </submittedName>
</protein>
<proteinExistence type="predicted"/>
<sequence>MPTPRGWTSEAERLWFEELWKDFNESRVNNHSTAWMTGTQLAYFNRFHPDVEIPANSDESKIFFTGLKADANGQFPRVSVAQRMKQVYWWFWNCADGVDLKGRGKGKGKGKKKDGGLDLNATPKKAVKRQAYQAYVDICGERVLPIIKEKFREYLKTVPEGEKPDDWVKFMGERAKAMLAEEPADVQKQVEDARLKGPKETGLEIFTEAAASSVTAQQQEERAMLIQEAQHE</sequence>
<organism evidence="1 2">
    <name type="scientific">Lentinus tigrinus ALCF2SS1-6</name>
    <dbReference type="NCBI Taxonomy" id="1328759"/>
    <lineage>
        <taxon>Eukaryota</taxon>
        <taxon>Fungi</taxon>
        <taxon>Dikarya</taxon>
        <taxon>Basidiomycota</taxon>
        <taxon>Agaricomycotina</taxon>
        <taxon>Agaricomycetes</taxon>
        <taxon>Polyporales</taxon>
        <taxon>Polyporaceae</taxon>
        <taxon>Lentinus</taxon>
    </lineage>
</organism>
<keyword evidence="2" id="KW-1185">Reference proteome</keyword>
<dbReference type="STRING" id="1328759.A0A5C2RLG2"/>
<evidence type="ECO:0000313" key="2">
    <source>
        <dbReference type="Proteomes" id="UP000313359"/>
    </source>
</evidence>
<accession>A0A5C2RLG2</accession>
<dbReference type="OrthoDB" id="2757592at2759"/>
<dbReference type="Proteomes" id="UP000313359">
    <property type="component" value="Unassembled WGS sequence"/>
</dbReference>